<keyword evidence="2" id="KW-0694">RNA-binding</keyword>
<dbReference type="CDD" id="cd11715">
    <property type="entry name" value="THUMP_AdoMetMT"/>
    <property type="match status" value="1"/>
</dbReference>
<dbReference type="PROSITE" id="PS51165">
    <property type="entry name" value="THUMP"/>
    <property type="match status" value="1"/>
</dbReference>
<dbReference type="EMBL" id="JAANYN010000004">
    <property type="protein sequence ID" value="NHE57464.1"/>
    <property type="molecule type" value="Genomic_DNA"/>
</dbReference>
<reference evidence="4 5" key="1">
    <citation type="submission" date="2020-03" db="EMBL/GenBank/DDBJ databases">
        <title>Cyclobacterium plantarum sp. nov., a marine bacterium isolated from a coastal-marine wetland.</title>
        <authorList>
            <person name="Sanchez-Porro C."/>
            <person name="Ventosa A."/>
            <person name="Amoozegar M."/>
        </authorList>
    </citation>
    <scope>NUCLEOTIDE SEQUENCE [LARGE SCALE GENOMIC DNA]</scope>
    <source>
        <strain evidence="4 5">GBPx2</strain>
    </source>
</reference>
<dbReference type="Pfam" id="PF01170">
    <property type="entry name" value="UPF0020"/>
    <property type="match status" value="1"/>
</dbReference>
<proteinExistence type="predicted"/>
<dbReference type="Gene3D" id="3.40.50.150">
    <property type="entry name" value="Vaccinia Virus protein VP39"/>
    <property type="match status" value="1"/>
</dbReference>
<gene>
    <name evidence="4" type="ORF">G9Q97_11655</name>
</gene>
<keyword evidence="5" id="KW-1185">Reference proteome</keyword>
<dbReference type="Gene3D" id="3.30.2130.30">
    <property type="match status" value="1"/>
</dbReference>
<evidence type="ECO:0000313" key="4">
    <source>
        <dbReference type="EMBL" id="NHE57464.1"/>
    </source>
</evidence>
<keyword evidence="1 4" id="KW-0489">Methyltransferase</keyword>
<dbReference type="InterPro" id="IPR000241">
    <property type="entry name" value="RlmKL-like_Mtase"/>
</dbReference>
<evidence type="ECO:0000313" key="5">
    <source>
        <dbReference type="Proteomes" id="UP000649799"/>
    </source>
</evidence>
<dbReference type="PANTHER" id="PTHR47313">
    <property type="entry name" value="RIBOSOMAL RNA LARGE SUBUNIT METHYLTRANSFERASE K/L"/>
    <property type="match status" value="1"/>
</dbReference>
<dbReference type="GO" id="GO:0032259">
    <property type="term" value="P:methylation"/>
    <property type="evidence" value="ECO:0007669"/>
    <property type="project" value="UniProtKB-KW"/>
</dbReference>
<dbReference type="Pfam" id="PF02926">
    <property type="entry name" value="THUMP"/>
    <property type="match status" value="1"/>
</dbReference>
<dbReference type="Proteomes" id="UP000649799">
    <property type="component" value="Unassembled WGS sequence"/>
</dbReference>
<feature type="domain" description="THUMP" evidence="3">
    <location>
        <begin position="49"/>
        <end position="160"/>
    </location>
</feature>
<name>A0ABX0H6I1_9BACT</name>
<keyword evidence="1 4" id="KW-0808">Transferase</keyword>
<dbReference type="RefSeq" id="WP_166147005.1">
    <property type="nucleotide sequence ID" value="NZ_JAANYN010000004.1"/>
</dbReference>
<protein>
    <submittedName>
        <fullName evidence="4">Class I SAM-dependent RNA methyltransferase</fullName>
    </submittedName>
</protein>
<dbReference type="InterPro" id="IPR004114">
    <property type="entry name" value="THUMP_dom"/>
</dbReference>
<dbReference type="SUPFAM" id="SSF53335">
    <property type="entry name" value="S-adenosyl-L-methionine-dependent methyltransferases"/>
    <property type="match status" value="1"/>
</dbReference>
<evidence type="ECO:0000256" key="1">
    <source>
        <dbReference type="ARBA" id="ARBA00022603"/>
    </source>
</evidence>
<accession>A0ABX0H6I1</accession>
<sequence length="397" mass="44900">MIDFNQTGRLVITCYDRNAPFLESELIELGFEPEGVYRTHVELKGSLYDCLFLNMHLRTASHVLYEIDSFPLDHISNLYPIVKELPWEDYIDPDGYFSVISNVRHESVDNPLFVNVKIKDAIADRFREKFGVRPDSGSVLNEAVFQFFWKGDEASLYINTSGDTLIKHGYRKIPGTAPMMESLAAATLIASGWDRKSPFINPMCGAGTVVIEAVMMATDRFPGLFRDDYAMMYIKGYDAGVYYDLKKKLQAKIKDRPELVFIASDISERAINASRANAKAAGVEDLIQFETCDFRDASIPETDKGSLFFNPEYGERLGEEESLETTYREIGDFMKQRCAGYTGLVFTGNLDLGKRIGLKPKRRIPFYNGTIDCRLLVFELYKGSRQPGKASSVDVPK</sequence>
<comment type="caution">
    <text evidence="4">The sequence shown here is derived from an EMBL/GenBank/DDBJ whole genome shotgun (WGS) entry which is preliminary data.</text>
</comment>
<evidence type="ECO:0000259" key="3">
    <source>
        <dbReference type="PROSITE" id="PS51165"/>
    </source>
</evidence>
<dbReference type="PANTHER" id="PTHR47313:SF1">
    <property type="entry name" value="RIBOSOMAL RNA LARGE SUBUNIT METHYLTRANSFERASE K_L"/>
    <property type="match status" value="1"/>
</dbReference>
<evidence type="ECO:0000256" key="2">
    <source>
        <dbReference type="PROSITE-ProRule" id="PRU00529"/>
    </source>
</evidence>
<organism evidence="4 5">
    <name type="scientific">Cyclobacterium plantarum</name>
    <dbReference type="NCBI Taxonomy" id="2716263"/>
    <lineage>
        <taxon>Bacteria</taxon>
        <taxon>Pseudomonadati</taxon>
        <taxon>Bacteroidota</taxon>
        <taxon>Cytophagia</taxon>
        <taxon>Cytophagales</taxon>
        <taxon>Cyclobacteriaceae</taxon>
        <taxon>Cyclobacterium</taxon>
    </lineage>
</organism>
<dbReference type="InterPro" id="IPR029063">
    <property type="entry name" value="SAM-dependent_MTases_sf"/>
</dbReference>
<dbReference type="GO" id="GO:0008168">
    <property type="term" value="F:methyltransferase activity"/>
    <property type="evidence" value="ECO:0007669"/>
    <property type="project" value="UniProtKB-KW"/>
</dbReference>